<evidence type="ECO:0000259" key="3">
    <source>
        <dbReference type="PROSITE" id="PS51186"/>
    </source>
</evidence>
<evidence type="ECO:0000256" key="1">
    <source>
        <dbReference type="ARBA" id="ARBA00022679"/>
    </source>
</evidence>
<sequence length="168" mass="18807">MRRLATPADFDRVYDIYMHEEVVPFLGFEPMPREAFARVFDPLFESGCFYVFEVEGQVQGFYKAQRHIGRAAHVVYLGTLAVAPAAKGRGVAQMMMGDALARLRAAGIRRVELTVEADNPRAIAFYERFGFVREGTQRAAYKRASDAGYVDELMYGLLLEPLQACPAG</sequence>
<accession>A0A2N8T707</accession>
<dbReference type="PROSITE" id="PS51186">
    <property type="entry name" value="GNAT"/>
    <property type="match status" value="1"/>
</dbReference>
<dbReference type="PANTHER" id="PTHR43877:SF2">
    <property type="entry name" value="AMINOALKYLPHOSPHONATE N-ACETYLTRANSFERASE-RELATED"/>
    <property type="match status" value="1"/>
</dbReference>
<keyword evidence="2" id="KW-0012">Acyltransferase</keyword>
<evidence type="ECO:0000256" key="2">
    <source>
        <dbReference type="ARBA" id="ARBA00023315"/>
    </source>
</evidence>
<dbReference type="Pfam" id="PF00583">
    <property type="entry name" value="Acetyltransf_1"/>
    <property type="match status" value="1"/>
</dbReference>
<reference evidence="4 5" key="1">
    <citation type="submission" date="2018-01" db="EMBL/GenBank/DDBJ databases">
        <title>Denitrification phenotypes of diverse strains of Pseudomonas stutzeri.</title>
        <authorList>
            <person name="Milligan D.A."/>
            <person name="Bergaust L."/>
            <person name="Bakken L.R."/>
            <person name="Frostegard A."/>
        </authorList>
    </citation>
    <scope>NUCLEOTIDE SEQUENCE [LARGE SCALE GENOMIC DNA]</scope>
    <source>
        <strain evidence="4 5">24a75</strain>
    </source>
</reference>
<evidence type="ECO:0000313" key="5">
    <source>
        <dbReference type="Proteomes" id="UP000236023"/>
    </source>
</evidence>
<dbReference type="InterPro" id="IPR016181">
    <property type="entry name" value="Acyl_CoA_acyltransferase"/>
</dbReference>
<gene>
    <name evidence="4" type="ORF">CXK94_04740</name>
</gene>
<dbReference type="InterPro" id="IPR000182">
    <property type="entry name" value="GNAT_dom"/>
</dbReference>
<comment type="caution">
    <text evidence="4">The sequence shown here is derived from an EMBL/GenBank/DDBJ whole genome shotgun (WGS) entry which is preliminary data.</text>
</comment>
<feature type="domain" description="N-acetyltransferase" evidence="3">
    <location>
        <begin position="1"/>
        <end position="156"/>
    </location>
</feature>
<organism evidence="4 5">
    <name type="scientific">Stutzerimonas stutzeri</name>
    <name type="common">Pseudomonas stutzeri</name>
    <dbReference type="NCBI Taxonomy" id="316"/>
    <lineage>
        <taxon>Bacteria</taxon>
        <taxon>Pseudomonadati</taxon>
        <taxon>Pseudomonadota</taxon>
        <taxon>Gammaproteobacteria</taxon>
        <taxon>Pseudomonadales</taxon>
        <taxon>Pseudomonadaceae</taxon>
        <taxon>Stutzerimonas</taxon>
    </lineage>
</organism>
<dbReference type="Proteomes" id="UP000236023">
    <property type="component" value="Unassembled WGS sequence"/>
</dbReference>
<dbReference type="AlphaFoldDB" id="A0A2N8T707"/>
<protein>
    <submittedName>
        <fullName evidence="4">GNAT family N-acetyltransferase</fullName>
    </submittedName>
</protein>
<dbReference type="PANTHER" id="PTHR43877">
    <property type="entry name" value="AMINOALKYLPHOSPHONATE N-ACETYLTRANSFERASE-RELATED-RELATED"/>
    <property type="match status" value="1"/>
</dbReference>
<keyword evidence="1 4" id="KW-0808">Transferase</keyword>
<proteinExistence type="predicted"/>
<dbReference type="Gene3D" id="3.40.630.30">
    <property type="match status" value="1"/>
</dbReference>
<dbReference type="EMBL" id="POUT01000002">
    <property type="protein sequence ID" value="PNG10523.1"/>
    <property type="molecule type" value="Genomic_DNA"/>
</dbReference>
<name>A0A2N8T707_STUST</name>
<dbReference type="GO" id="GO:0016747">
    <property type="term" value="F:acyltransferase activity, transferring groups other than amino-acyl groups"/>
    <property type="evidence" value="ECO:0007669"/>
    <property type="project" value="InterPro"/>
</dbReference>
<dbReference type="CDD" id="cd04301">
    <property type="entry name" value="NAT_SF"/>
    <property type="match status" value="1"/>
</dbReference>
<dbReference type="SUPFAM" id="SSF55729">
    <property type="entry name" value="Acyl-CoA N-acyltransferases (Nat)"/>
    <property type="match status" value="1"/>
</dbReference>
<evidence type="ECO:0000313" key="4">
    <source>
        <dbReference type="EMBL" id="PNG10523.1"/>
    </source>
</evidence>
<dbReference type="RefSeq" id="WP_102893487.1">
    <property type="nucleotide sequence ID" value="NZ_JAMOHU010000001.1"/>
</dbReference>
<dbReference type="InterPro" id="IPR050832">
    <property type="entry name" value="Bact_Acetyltransf"/>
</dbReference>